<feature type="domain" description="Lipoxygenase" evidence="17">
    <location>
        <begin position="187"/>
        <end position="864"/>
    </location>
</feature>
<evidence type="ECO:0000256" key="1">
    <source>
        <dbReference type="ARBA" id="ARBA00001962"/>
    </source>
</evidence>
<evidence type="ECO:0000256" key="8">
    <source>
        <dbReference type="ARBA" id="ARBA00023002"/>
    </source>
</evidence>
<dbReference type="GO" id="GO:0006633">
    <property type="term" value="P:fatty acid biosynthetic process"/>
    <property type="evidence" value="ECO:0007669"/>
    <property type="project" value="UniProtKB-KW"/>
</dbReference>
<evidence type="ECO:0000256" key="13">
    <source>
        <dbReference type="RuleBase" id="RU003974"/>
    </source>
</evidence>
<dbReference type="SUPFAM" id="SSF48484">
    <property type="entry name" value="Lipoxigenase"/>
    <property type="match status" value="1"/>
</dbReference>
<comment type="similarity">
    <text evidence="2 13">Belongs to the lipoxygenase family.</text>
</comment>
<keyword evidence="10" id="KW-0443">Lipid metabolism</keyword>
<dbReference type="GO" id="GO:0046872">
    <property type="term" value="F:metal ion binding"/>
    <property type="evidence" value="ECO:0007669"/>
    <property type="project" value="UniProtKB-UniRule"/>
</dbReference>
<keyword evidence="4 13" id="KW-0479">Metal-binding</keyword>
<dbReference type="InterPro" id="IPR001246">
    <property type="entry name" value="LipOase_plant"/>
</dbReference>
<comment type="pathway">
    <text evidence="14">Lipid metabolism; oxylipin biosynthesis.</text>
</comment>
<dbReference type="GO" id="GO:0031408">
    <property type="term" value="P:oxylipin biosynthetic process"/>
    <property type="evidence" value="ECO:0007669"/>
    <property type="project" value="UniProtKB-UniRule"/>
</dbReference>
<evidence type="ECO:0000256" key="7">
    <source>
        <dbReference type="ARBA" id="ARBA00022964"/>
    </source>
</evidence>
<dbReference type="EC" id="1.13.11.-" evidence="14"/>
<keyword evidence="3 14" id="KW-0444">Lipid biosynthesis</keyword>
<dbReference type="PANTHER" id="PTHR11771">
    <property type="entry name" value="LIPOXYGENASE"/>
    <property type="match status" value="1"/>
</dbReference>
<evidence type="ECO:0000256" key="2">
    <source>
        <dbReference type="ARBA" id="ARBA00009419"/>
    </source>
</evidence>
<dbReference type="Gramene" id="PRQ43818">
    <property type="protein sequence ID" value="PRQ43818"/>
    <property type="gene ID" value="RchiOBHm_Chr3g0472481"/>
</dbReference>
<keyword evidence="6" id="KW-0276">Fatty acid metabolism</keyword>
<dbReference type="Gene3D" id="2.60.60.20">
    <property type="entry name" value="PLAT/LH2 domain"/>
    <property type="match status" value="1"/>
</dbReference>
<feature type="domain" description="PLAT" evidence="16">
    <location>
        <begin position="28"/>
        <end position="156"/>
    </location>
</feature>
<dbReference type="Gene3D" id="1.20.245.10">
    <property type="entry name" value="Lipoxygenase-1, Domain 5"/>
    <property type="match status" value="1"/>
</dbReference>
<evidence type="ECO:0000256" key="10">
    <source>
        <dbReference type="ARBA" id="ARBA00023098"/>
    </source>
</evidence>
<dbReference type="EMBL" id="PDCK01000041">
    <property type="protein sequence ID" value="PRQ43818.1"/>
    <property type="molecule type" value="Genomic_DNA"/>
</dbReference>
<dbReference type="FunFam" id="1.20.245.10:FF:000002">
    <property type="entry name" value="Lipoxygenase"/>
    <property type="match status" value="1"/>
</dbReference>
<keyword evidence="8 13" id="KW-0560">Oxidoreductase</keyword>
<dbReference type="GO" id="GO:0034440">
    <property type="term" value="P:lipid oxidation"/>
    <property type="evidence" value="ECO:0007669"/>
    <property type="project" value="InterPro"/>
</dbReference>
<dbReference type="PROSITE" id="PS00711">
    <property type="entry name" value="LIPOXYGENASE_1"/>
    <property type="match status" value="1"/>
</dbReference>
<reference evidence="18 19" key="1">
    <citation type="journal article" date="2018" name="Nat. Genet.">
        <title>The Rosa genome provides new insights in the design of modern roses.</title>
        <authorList>
            <person name="Bendahmane M."/>
        </authorList>
    </citation>
    <scope>NUCLEOTIDE SEQUENCE [LARGE SCALE GENOMIC DNA]</scope>
    <source>
        <strain evidence="19">cv. Old Blush</strain>
    </source>
</reference>
<evidence type="ECO:0000259" key="16">
    <source>
        <dbReference type="PROSITE" id="PS50095"/>
    </source>
</evidence>
<dbReference type="PRINTS" id="PR00468">
    <property type="entry name" value="PLTLPOXGNASE"/>
</dbReference>
<dbReference type="UniPathway" id="UPA00382"/>
<dbReference type="InterPro" id="IPR036392">
    <property type="entry name" value="PLAT/LH2_dom_sf"/>
</dbReference>
<dbReference type="InterPro" id="IPR036226">
    <property type="entry name" value="LipOase_C_sf"/>
</dbReference>
<dbReference type="Pfam" id="PF01477">
    <property type="entry name" value="PLAT"/>
    <property type="match status" value="1"/>
</dbReference>
<proteinExistence type="inferred from homology"/>
<evidence type="ECO:0000256" key="14">
    <source>
        <dbReference type="RuleBase" id="RU003975"/>
    </source>
</evidence>
<accession>A0A2P6RBM1</accession>
<comment type="function">
    <text evidence="14">Plant lipoxygenase may be involved in a number of diverse aspects of plant physiology including growth and development, pest resistance, and senescence or responses to wounding.</text>
</comment>
<feature type="region of interest" description="Disordered" evidence="15">
    <location>
        <begin position="244"/>
        <end position="274"/>
    </location>
</feature>
<comment type="caution">
    <text evidence="12">Lacks conserved residue(s) required for the propagation of feature annotation.</text>
</comment>
<name>A0A2P6RBM1_ROSCH</name>
<evidence type="ECO:0000313" key="19">
    <source>
        <dbReference type="Proteomes" id="UP000238479"/>
    </source>
</evidence>
<keyword evidence="11 14" id="KW-0275">Fatty acid biosynthesis</keyword>
<evidence type="ECO:0000256" key="6">
    <source>
        <dbReference type="ARBA" id="ARBA00022832"/>
    </source>
</evidence>
<dbReference type="Proteomes" id="UP000238479">
    <property type="component" value="Chromosome 3"/>
</dbReference>
<evidence type="ECO:0000313" key="18">
    <source>
        <dbReference type="EMBL" id="PRQ43818.1"/>
    </source>
</evidence>
<dbReference type="SMART" id="SM00308">
    <property type="entry name" value="LH2"/>
    <property type="match status" value="1"/>
</dbReference>
<dbReference type="PROSITE" id="PS50095">
    <property type="entry name" value="PLAT"/>
    <property type="match status" value="1"/>
</dbReference>
<keyword evidence="7 13" id="KW-0223">Dioxygenase</keyword>
<protein>
    <recommendedName>
        <fullName evidence="14">Lipoxygenase</fullName>
        <ecNumber evidence="14">1.13.11.-</ecNumber>
    </recommendedName>
</protein>
<dbReference type="Gene3D" id="3.10.450.60">
    <property type="match status" value="1"/>
</dbReference>
<dbReference type="AlphaFoldDB" id="A0A2P6RBM1"/>
<evidence type="ECO:0000256" key="15">
    <source>
        <dbReference type="SAM" id="MobiDB-lite"/>
    </source>
</evidence>
<sequence length="864" mass="98053">MVTSSLALTAEKPAVTFELIAIITVKNIHQKVNINVDTMLHWFGDRRHDDYKGGVLLQLVSTQTAPSKYLGVKPKLSQEAVLDWTKNPKMGDEKNSYQVKFVVDSTFGMPGAITVSNRYDDEFYLDSINIEGLVHFACNSWVQPDQKSNAPKRIFFSTRVLVTVTCNTRNQYIVFKFDHFDYYILQAYLPNETPAGLKELREIELIQLRGDGTGLRVQSDRIYDYDSYNDIGNPDKGIEYMRPTLGGNVHPHPRRCRTGRPPTKTDENMESPVSEFETIYVPRDEEFEQPKQEALNVGKLKGTVRNITHALSTITADRNVKGYSDINGLYTDSSSLQSKTRPGTQILNKVHEFLKFDPPKLKSREIYCLPDDQFGRQTIAGINPLSIERLEVFPPVSKLDTSIYGPQESALKEEHIIGQLNGMSIQQALEENKLFILDYHDIFLPFLNKINALDDRKAYGTRTIFFLTSLGTLKPIAIELSLSDSASKQVLTPPIDATTSWLWQLGKAHVCSNDASVHQLVHHWLRTHACIEPTTIATHRQLSVMHPICKLLKPHLRYTLKVNAMARKDLINAGGTVESNFTAAKYCMEFSCAAYRDWWRFDLEGLPADLIRRGIAVPDTSQVHGLKLLIQDYPYATDGLLIWSAIETLVQTYVNYYYPNASLVTSDTELQSWYNEFINLGHADLRNASWWPKLSTPVDLISILTTIIWLTSAQHAALNFGQYPYGGYVPTRPPHMRRLIPKSNDPEYASFIRDPQQYFIYSLPSLFEATKYMAVIDIISAHSPDEEYIGERKDLSNWSADTEISEAFYRFAVEMRRIEKEIARRNGDLSLRNRCGAGVSPYELLMPSSEPGVTCRGVPNSITV</sequence>
<dbReference type="PROSITE" id="PS00081">
    <property type="entry name" value="LIPOXYGENASE_2"/>
    <property type="match status" value="1"/>
</dbReference>
<dbReference type="InterPro" id="IPR020834">
    <property type="entry name" value="LipOase_CS"/>
</dbReference>
<keyword evidence="19" id="KW-1185">Reference proteome</keyword>
<dbReference type="Gene3D" id="4.10.375.10">
    <property type="entry name" value="Lipoxygenase-1, Domain 2"/>
    <property type="match status" value="1"/>
</dbReference>
<comment type="caution">
    <text evidence="18">The sequence shown here is derived from an EMBL/GenBank/DDBJ whole genome shotgun (WGS) entry which is preliminary data.</text>
</comment>
<dbReference type="PROSITE" id="PS51393">
    <property type="entry name" value="LIPOXYGENASE_3"/>
    <property type="match status" value="1"/>
</dbReference>
<comment type="cofactor">
    <cofactor evidence="1 13">
        <name>Fe cation</name>
        <dbReference type="ChEBI" id="CHEBI:24875"/>
    </cofactor>
</comment>
<evidence type="ECO:0000256" key="5">
    <source>
        <dbReference type="ARBA" id="ARBA00022767"/>
    </source>
</evidence>
<evidence type="ECO:0000256" key="4">
    <source>
        <dbReference type="ARBA" id="ARBA00022723"/>
    </source>
</evidence>
<evidence type="ECO:0000256" key="3">
    <source>
        <dbReference type="ARBA" id="ARBA00022516"/>
    </source>
</evidence>
<evidence type="ECO:0000256" key="11">
    <source>
        <dbReference type="ARBA" id="ARBA00023160"/>
    </source>
</evidence>
<dbReference type="InterPro" id="IPR020833">
    <property type="entry name" value="LipOase_Fe_BS"/>
</dbReference>
<gene>
    <name evidence="18" type="ORF">RchiOBHm_Chr3g0472481</name>
</gene>
<evidence type="ECO:0000256" key="12">
    <source>
        <dbReference type="PROSITE-ProRule" id="PRU00152"/>
    </source>
</evidence>
<dbReference type="SUPFAM" id="SSF49723">
    <property type="entry name" value="Lipase/lipooxygenase domain (PLAT/LH2 domain)"/>
    <property type="match status" value="1"/>
</dbReference>
<evidence type="ECO:0000256" key="9">
    <source>
        <dbReference type="ARBA" id="ARBA00023004"/>
    </source>
</evidence>
<dbReference type="OMA" id="MEGFPAD"/>
<organism evidence="18 19">
    <name type="scientific">Rosa chinensis</name>
    <name type="common">China rose</name>
    <dbReference type="NCBI Taxonomy" id="74649"/>
    <lineage>
        <taxon>Eukaryota</taxon>
        <taxon>Viridiplantae</taxon>
        <taxon>Streptophyta</taxon>
        <taxon>Embryophyta</taxon>
        <taxon>Tracheophyta</taxon>
        <taxon>Spermatophyta</taxon>
        <taxon>Magnoliopsida</taxon>
        <taxon>eudicotyledons</taxon>
        <taxon>Gunneridae</taxon>
        <taxon>Pentapetalae</taxon>
        <taxon>rosids</taxon>
        <taxon>fabids</taxon>
        <taxon>Rosales</taxon>
        <taxon>Rosaceae</taxon>
        <taxon>Rosoideae</taxon>
        <taxon>Rosoideae incertae sedis</taxon>
        <taxon>Rosa</taxon>
    </lineage>
</organism>
<dbReference type="InterPro" id="IPR013819">
    <property type="entry name" value="LipOase_C"/>
</dbReference>
<keyword evidence="5 14" id="KW-0925">Oxylipin biosynthesis</keyword>
<evidence type="ECO:0000259" key="17">
    <source>
        <dbReference type="PROSITE" id="PS51393"/>
    </source>
</evidence>
<dbReference type="InterPro" id="IPR000907">
    <property type="entry name" value="LipOase"/>
</dbReference>
<dbReference type="PRINTS" id="PR00087">
    <property type="entry name" value="LIPOXYGENASE"/>
</dbReference>
<dbReference type="STRING" id="74649.A0A2P6RBM1"/>
<dbReference type="InterPro" id="IPR001024">
    <property type="entry name" value="PLAT/LH2_dom"/>
</dbReference>
<dbReference type="GO" id="GO:0016702">
    <property type="term" value="F:oxidoreductase activity, acting on single donors with incorporation of molecular oxygen, incorporation of two atoms of oxygen"/>
    <property type="evidence" value="ECO:0007669"/>
    <property type="project" value="InterPro"/>
</dbReference>
<keyword evidence="9 13" id="KW-0408">Iron</keyword>
<dbReference type="Pfam" id="PF00305">
    <property type="entry name" value="Lipoxygenase"/>
    <property type="match status" value="1"/>
</dbReference>